<dbReference type="Pfam" id="PF00487">
    <property type="entry name" value="FA_desaturase"/>
    <property type="match status" value="1"/>
</dbReference>
<dbReference type="InterPro" id="IPR005804">
    <property type="entry name" value="FA_desaturase_dom"/>
</dbReference>
<sequence length="382" mass="44067">MVTTRRQSLAARQPREAGWVRQPCEQKPPFTVGQLRKAIPAHCWQRSVVRSGAYLALDVLLLAALVYASSFIDAAPVPTYVKWGLLWPLYWFFAGGVGTGCWVIGHECGHQAFSESQAINDGVGLVVHSLLLVPYYSWKHSHRRHHSNTGSLAKDEVFVPTIREEVSNGFEWGQLWPLRLAKLLFSFTLGWPLYLFFNVSGRPYDKAWVNHFDPWSPIFSKRERVEVLVSDVALVGVLFGLRQLAGVMGWAWLVKTYVVPYMIVNFWLVFITLLQHTHPELPHYTDDEWDWLRGALATVDRDYGWLLNTMHHHIQDTHVCHHLFSTMPHYHAQEATEALKPILGEWYKRDDRPILKACWQDWSLCRYVAPDTPGAGILWFRK</sequence>
<feature type="transmembrane region" description="Helical" evidence="1">
    <location>
        <begin position="52"/>
        <end position="72"/>
    </location>
</feature>
<feature type="domain" description="Fatty acid desaturase" evidence="2">
    <location>
        <begin position="86"/>
        <end position="345"/>
    </location>
</feature>
<protein>
    <recommendedName>
        <fullName evidence="2">Fatty acid desaturase domain-containing protein</fullName>
    </recommendedName>
</protein>
<dbReference type="CDD" id="cd03507">
    <property type="entry name" value="Delta12-FADS-like"/>
    <property type="match status" value="1"/>
</dbReference>
<dbReference type="GO" id="GO:0006629">
    <property type="term" value="P:lipid metabolic process"/>
    <property type="evidence" value="ECO:0007669"/>
    <property type="project" value="InterPro"/>
</dbReference>
<feature type="transmembrane region" description="Helical" evidence="1">
    <location>
        <begin position="84"/>
        <end position="106"/>
    </location>
</feature>
<feature type="transmembrane region" description="Helical" evidence="1">
    <location>
        <begin position="118"/>
        <end position="138"/>
    </location>
</feature>
<feature type="transmembrane region" description="Helical" evidence="1">
    <location>
        <begin position="258"/>
        <end position="274"/>
    </location>
</feature>
<gene>
    <name evidence="3" type="ORF">COHA_001834</name>
</gene>
<dbReference type="PANTHER" id="PTHR32100">
    <property type="entry name" value="OMEGA-6 FATTY ACID DESATURASE, CHLOROPLASTIC"/>
    <property type="match status" value="1"/>
</dbReference>
<evidence type="ECO:0000313" key="4">
    <source>
        <dbReference type="Proteomes" id="UP001205105"/>
    </source>
</evidence>
<reference evidence="3" key="1">
    <citation type="submission" date="2020-11" db="EMBL/GenBank/DDBJ databases">
        <title>Chlorella ohadii genome sequencing and assembly.</title>
        <authorList>
            <person name="Murik O."/>
            <person name="Treves H."/>
            <person name="Kedem I."/>
            <person name="Shotland Y."/>
            <person name="Kaplan A."/>
        </authorList>
    </citation>
    <scope>NUCLEOTIDE SEQUENCE</scope>
    <source>
        <strain evidence="3">1</strain>
    </source>
</reference>
<dbReference type="GO" id="GO:0016491">
    <property type="term" value="F:oxidoreductase activity"/>
    <property type="evidence" value="ECO:0007669"/>
    <property type="project" value="InterPro"/>
</dbReference>
<evidence type="ECO:0000313" key="3">
    <source>
        <dbReference type="EMBL" id="KAI7844594.1"/>
    </source>
</evidence>
<dbReference type="Proteomes" id="UP001205105">
    <property type="component" value="Unassembled WGS sequence"/>
</dbReference>
<dbReference type="AlphaFoldDB" id="A0AAD5H543"/>
<proteinExistence type="predicted"/>
<dbReference type="InterPro" id="IPR012171">
    <property type="entry name" value="Fatty_acid_desaturase"/>
</dbReference>
<keyword evidence="4" id="KW-1185">Reference proteome</keyword>
<keyword evidence="1" id="KW-0472">Membrane</keyword>
<accession>A0AAD5H543</accession>
<dbReference type="EMBL" id="JADXDR010000026">
    <property type="protein sequence ID" value="KAI7844594.1"/>
    <property type="molecule type" value="Genomic_DNA"/>
</dbReference>
<evidence type="ECO:0000256" key="1">
    <source>
        <dbReference type="SAM" id="Phobius"/>
    </source>
</evidence>
<name>A0AAD5H543_9CHLO</name>
<feature type="transmembrane region" description="Helical" evidence="1">
    <location>
        <begin position="180"/>
        <end position="197"/>
    </location>
</feature>
<keyword evidence="1" id="KW-1133">Transmembrane helix</keyword>
<evidence type="ECO:0000259" key="2">
    <source>
        <dbReference type="Pfam" id="PF00487"/>
    </source>
</evidence>
<comment type="caution">
    <text evidence="3">The sequence shown here is derived from an EMBL/GenBank/DDBJ whole genome shotgun (WGS) entry which is preliminary data.</text>
</comment>
<organism evidence="3 4">
    <name type="scientific">Chlorella ohadii</name>
    <dbReference type="NCBI Taxonomy" id="2649997"/>
    <lineage>
        <taxon>Eukaryota</taxon>
        <taxon>Viridiplantae</taxon>
        <taxon>Chlorophyta</taxon>
        <taxon>core chlorophytes</taxon>
        <taxon>Trebouxiophyceae</taxon>
        <taxon>Chlorellales</taxon>
        <taxon>Chlorellaceae</taxon>
        <taxon>Chlorella clade</taxon>
        <taxon>Chlorella</taxon>
    </lineage>
</organism>
<keyword evidence="1" id="KW-0812">Transmembrane</keyword>